<keyword evidence="7" id="KW-0238">DNA-binding</keyword>
<dbReference type="CDD" id="cd17920">
    <property type="entry name" value="DEXHc_RecQ"/>
    <property type="match status" value="1"/>
</dbReference>
<dbReference type="EMBL" id="CP033970">
    <property type="protein sequence ID" value="AZG15640.1"/>
    <property type="molecule type" value="Genomic_DNA"/>
</dbReference>
<dbReference type="GO" id="GO:0043590">
    <property type="term" value="C:bacterial nucleoid"/>
    <property type="evidence" value="ECO:0007669"/>
    <property type="project" value="TreeGrafter"/>
</dbReference>
<evidence type="ECO:0000256" key="8">
    <source>
        <dbReference type="ARBA" id="ARBA00023235"/>
    </source>
</evidence>
<comment type="similarity">
    <text evidence="1">Belongs to the helicase family. RecQ subfamily.</text>
</comment>
<evidence type="ECO:0000313" key="16">
    <source>
        <dbReference type="Proteomes" id="UP000270411"/>
    </source>
</evidence>
<dbReference type="PROSITE" id="PS51194">
    <property type="entry name" value="HELICASE_CTER"/>
    <property type="match status" value="1"/>
</dbReference>
<sequence>MTLTLPAALMRILEDRFGVTRLRPGQADVLRSVLDGRDTIAVMPTGSGKSLCFQLPALVSDGLTVVVSPLIALMQDQATKLGNLELAPAVLNSAVGDAALADLARRRERILLTTPEQLEDPEVVDTLRRNRVALFVVDEAHCISQWGHDFRPAYLGLRDAAKALSRPPLLALTATATDAVIQDIVQELGMRQPRIVRAPLYRPNLHYAVEHVSGDAGQLDAVRRLVGREAGQGGAGIVYTATVAMAEQLHGLLREAGVEAALYHGRRTAAQRRAAQDAFMTGQAAVMVATNAFGMGIDKPDVRFIVHAQSPGSLDAYYQESGRAGRDGAPARCTLVFDERDRRIHQFFLAGRYPAATDLHRMALAVQDAPLALPALATALPDIGVRRLQVGMRMLRDFGIVARDRAGRFALRDPAAAGVDVIAARYAARSREDHATLQAMLDYARSGGCRWATLLAYYSEAFAQARCGTCDSCRRMDELAQPAAAAPPAPEKRPASTPVTGPAFATGDAVRARRFGAGVVNAVSDEWVEVRFPDDSVRRFLPHFLRAVAAERRRAA</sequence>
<dbReference type="PANTHER" id="PTHR13710:SF105">
    <property type="entry name" value="ATP-DEPENDENT DNA HELICASE Q1"/>
    <property type="match status" value="1"/>
</dbReference>
<dbReference type="SUPFAM" id="SSF52540">
    <property type="entry name" value="P-loop containing nucleoside triphosphate hydrolases"/>
    <property type="match status" value="1"/>
</dbReference>
<dbReference type="GO" id="GO:0006281">
    <property type="term" value="P:DNA repair"/>
    <property type="evidence" value="ECO:0007669"/>
    <property type="project" value="TreeGrafter"/>
</dbReference>
<protein>
    <recommendedName>
        <fullName evidence="11">ATP-dependent DNA helicase RecQ</fullName>
        <ecNumber evidence="10">5.6.2.4</ecNumber>
    </recommendedName>
    <alternativeName>
        <fullName evidence="12">DNA 3'-5' helicase RecQ</fullName>
    </alternativeName>
</protein>
<dbReference type="GO" id="GO:0005737">
    <property type="term" value="C:cytoplasm"/>
    <property type="evidence" value="ECO:0007669"/>
    <property type="project" value="TreeGrafter"/>
</dbReference>
<evidence type="ECO:0000256" key="11">
    <source>
        <dbReference type="ARBA" id="ARBA00044535"/>
    </source>
</evidence>
<dbReference type="GO" id="GO:0046872">
    <property type="term" value="F:metal ion binding"/>
    <property type="evidence" value="ECO:0007669"/>
    <property type="project" value="UniProtKB-KW"/>
</dbReference>
<dbReference type="Gene3D" id="3.40.50.300">
    <property type="entry name" value="P-loop containing nucleotide triphosphate hydrolases"/>
    <property type="match status" value="2"/>
</dbReference>
<dbReference type="SMART" id="SM00487">
    <property type="entry name" value="DEXDc"/>
    <property type="match status" value="1"/>
</dbReference>
<reference evidence="16" key="1">
    <citation type="submission" date="2018-11" db="EMBL/GenBank/DDBJ databases">
        <title>FDA dAtabase for Regulatory Grade micrObial Sequences (FDA-ARGOS): Supporting development and validation of Infectious Disease Dx tests.</title>
        <authorList>
            <person name="Goldberg B."/>
            <person name="Campos J."/>
            <person name="Tallon L."/>
            <person name="Sadzewicz L."/>
            <person name="Zhao X."/>
            <person name="Vavikolanu K."/>
            <person name="Mehta A."/>
            <person name="Aluvathingal J."/>
            <person name="Nadendla S."/>
            <person name="Geyer C."/>
            <person name="Nandy P."/>
            <person name="Yan Y."/>
            <person name="Sichtig H."/>
        </authorList>
    </citation>
    <scope>NUCLEOTIDE SEQUENCE [LARGE SCALE GENOMIC DNA]</scope>
    <source>
        <strain evidence="16">FDAARGOS_614</strain>
    </source>
</reference>
<dbReference type="EC" id="5.6.2.4" evidence="10"/>
<proteinExistence type="inferred from homology"/>
<evidence type="ECO:0000259" key="14">
    <source>
        <dbReference type="PROSITE" id="PS51194"/>
    </source>
</evidence>
<dbReference type="InterPro" id="IPR002464">
    <property type="entry name" value="DNA/RNA_helicase_DEAH_CS"/>
</dbReference>
<comment type="catalytic activity">
    <reaction evidence="9">
        <text>Couples ATP hydrolysis with the unwinding of duplex DNA by translocating in the 3'-5' direction.</text>
        <dbReference type="EC" id="5.6.2.4"/>
    </reaction>
</comment>
<evidence type="ECO:0000256" key="12">
    <source>
        <dbReference type="ARBA" id="ARBA00044550"/>
    </source>
</evidence>
<dbReference type="InterPro" id="IPR011545">
    <property type="entry name" value="DEAD/DEAH_box_helicase_dom"/>
</dbReference>
<keyword evidence="2" id="KW-0479">Metal-binding</keyword>
<evidence type="ECO:0000256" key="2">
    <source>
        <dbReference type="ARBA" id="ARBA00022723"/>
    </source>
</evidence>
<dbReference type="RefSeq" id="WP_124685373.1">
    <property type="nucleotide sequence ID" value="NZ_CP033970.1"/>
</dbReference>
<dbReference type="InterPro" id="IPR032284">
    <property type="entry name" value="RecQ_Zn-bd"/>
</dbReference>
<dbReference type="GO" id="GO:0005524">
    <property type="term" value="F:ATP binding"/>
    <property type="evidence" value="ECO:0007669"/>
    <property type="project" value="UniProtKB-KW"/>
</dbReference>
<dbReference type="InterPro" id="IPR014001">
    <property type="entry name" value="Helicase_ATP-bd"/>
</dbReference>
<evidence type="ECO:0000256" key="5">
    <source>
        <dbReference type="ARBA" id="ARBA00022806"/>
    </source>
</evidence>
<dbReference type="OrthoDB" id="9760034at2"/>
<dbReference type="GO" id="GO:0006310">
    <property type="term" value="P:DNA recombination"/>
    <property type="evidence" value="ECO:0007669"/>
    <property type="project" value="InterPro"/>
</dbReference>
<keyword evidence="5 15" id="KW-0347">Helicase</keyword>
<dbReference type="NCBIfam" id="TIGR00614">
    <property type="entry name" value="recQ_fam"/>
    <property type="match status" value="1"/>
</dbReference>
<dbReference type="PROSITE" id="PS00690">
    <property type="entry name" value="DEAH_ATP_HELICASE"/>
    <property type="match status" value="1"/>
</dbReference>
<dbReference type="SMART" id="SM00490">
    <property type="entry name" value="HELICc"/>
    <property type="match status" value="1"/>
</dbReference>
<dbReference type="AlphaFoldDB" id="A0A3G8H6B8"/>
<dbReference type="Pfam" id="PF16124">
    <property type="entry name" value="RecQ_Zn_bind"/>
    <property type="match status" value="1"/>
</dbReference>
<evidence type="ECO:0000256" key="9">
    <source>
        <dbReference type="ARBA" id="ARBA00034617"/>
    </source>
</evidence>
<feature type="domain" description="Helicase C-terminal" evidence="14">
    <location>
        <begin position="218"/>
        <end position="377"/>
    </location>
</feature>
<evidence type="ECO:0000259" key="13">
    <source>
        <dbReference type="PROSITE" id="PS51192"/>
    </source>
</evidence>
<dbReference type="GO" id="GO:0003677">
    <property type="term" value="F:DNA binding"/>
    <property type="evidence" value="ECO:0007669"/>
    <property type="project" value="UniProtKB-KW"/>
</dbReference>
<keyword evidence="3" id="KW-0547">Nucleotide-binding</keyword>
<evidence type="ECO:0000256" key="3">
    <source>
        <dbReference type="ARBA" id="ARBA00022741"/>
    </source>
</evidence>
<dbReference type="PROSITE" id="PS51192">
    <property type="entry name" value="HELICASE_ATP_BIND_1"/>
    <property type="match status" value="1"/>
</dbReference>
<evidence type="ECO:0000256" key="4">
    <source>
        <dbReference type="ARBA" id="ARBA00022801"/>
    </source>
</evidence>
<keyword evidence="4" id="KW-0378">Hydrolase</keyword>
<dbReference type="GO" id="GO:0043138">
    <property type="term" value="F:3'-5' DNA helicase activity"/>
    <property type="evidence" value="ECO:0007669"/>
    <property type="project" value="UniProtKB-EC"/>
</dbReference>
<dbReference type="GO" id="GO:0030894">
    <property type="term" value="C:replisome"/>
    <property type="evidence" value="ECO:0007669"/>
    <property type="project" value="TreeGrafter"/>
</dbReference>
<dbReference type="GO" id="GO:0009378">
    <property type="term" value="F:four-way junction helicase activity"/>
    <property type="evidence" value="ECO:0007669"/>
    <property type="project" value="TreeGrafter"/>
</dbReference>
<evidence type="ECO:0000256" key="6">
    <source>
        <dbReference type="ARBA" id="ARBA00022840"/>
    </source>
</evidence>
<organism evidence="15 16">
    <name type="scientific">Cupriavidus pauculus</name>
    <dbReference type="NCBI Taxonomy" id="82633"/>
    <lineage>
        <taxon>Bacteria</taxon>
        <taxon>Pseudomonadati</taxon>
        <taxon>Pseudomonadota</taxon>
        <taxon>Betaproteobacteria</taxon>
        <taxon>Burkholderiales</taxon>
        <taxon>Burkholderiaceae</taxon>
        <taxon>Cupriavidus</taxon>
    </lineage>
</organism>
<gene>
    <name evidence="15" type="ORF">EHF44_19400</name>
</gene>
<dbReference type="GO" id="GO:0016787">
    <property type="term" value="F:hydrolase activity"/>
    <property type="evidence" value="ECO:0007669"/>
    <property type="project" value="UniProtKB-KW"/>
</dbReference>
<dbReference type="KEGG" id="cpau:EHF44_19400"/>
<keyword evidence="6" id="KW-0067">ATP-binding</keyword>
<accession>A0A3G8H6B8</accession>
<dbReference type="Pfam" id="PF00271">
    <property type="entry name" value="Helicase_C"/>
    <property type="match status" value="1"/>
</dbReference>
<evidence type="ECO:0000313" key="15">
    <source>
        <dbReference type="EMBL" id="AZG15640.1"/>
    </source>
</evidence>
<dbReference type="InterPro" id="IPR004589">
    <property type="entry name" value="DNA_helicase_ATP-dep_RecQ"/>
</dbReference>
<keyword evidence="8" id="KW-0413">Isomerase</keyword>
<dbReference type="InterPro" id="IPR027417">
    <property type="entry name" value="P-loop_NTPase"/>
</dbReference>
<dbReference type="Pfam" id="PF00270">
    <property type="entry name" value="DEAD"/>
    <property type="match status" value="1"/>
</dbReference>
<feature type="domain" description="Helicase ATP-binding" evidence="13">
    <location>
        <begin position="30"/>
        <end position="194"/>
    </location>
</feature>
<evidence type="ECO:0000256" key="10">
    <source>
        <dbReference type="ARBA" id="ARBA00034808"/>
    </source>
</evidence>
<dbReference type="InterPro" id="IPR001650">
    <property type="entry name" value="Helicase_C-like"/>
</dbReference>
<dbReference type="Proteomes" id="UP000270411">
    <property type="component" value="Chromosome 2"/>
</dbReference>
<evidence type="ECO:0000256" key="7">
    <source>
        <dbReference type="ARBA" id="ARBA00023125"/>
    </source>
</evidence>
<name>A0A3G8H6B8_9BURK</name>
<evidence type="ECO:0000256" key="1">
    <source>
        <dbReference type="ARBA" id="ARBA00005446"/>
    </source>
</evidence>
<dbReference type="PANTHER" id="PTHR13710">
    <property type="entry name" value="DNA HELICASE RECQ FAMILY MEMBER"/>
    <property type="match status" value="1"/>
</dbReference>